<feature type="compositionally biased region" description="Basic and acidic residues" evidence="6">
    <location>
        <begin position="396"/>
        <end position="429"/>
    </location>
</feature>
<dbReference type="GeneTree" id="ENSGT00940000171041"/>
<feature type="region of interest" description="Disordered" evidence="6">
    <location>
        <begin position="999"/>
        <end position="1023"/>
    </location>
</feature>
<feature type="region of interest" description="Disordered" evidence="6">
    <location>
        <begin position="26"/>
        <end position="265"/>
    </location>
</feature>
<feature type="region of interest" description="Disordered" evidence="6">
    <location>
        <begin position="757"/>
        <end position="785"/>
    </location>
</feature>
<dbReference type="PANTHER" id="PTHR18902:SF27">
    <property type="entry name" value="CENTROSOMAL PROTEIN OF 164 KDA"/>
    <property type="match status" value="1"/>
</dbReference>
<sequence length="1077" mass="122063">MSENELSPSGSDRLLKNLHLDLDALGGGLQYEDSDGSGATPAEERTEPELQDLARSGDHSPEPPSHQESGPNKSIAEVSSSADLKLSQKVLDVNDLSGTISPLDKDEREETGEDEAGGEGGGQAKTDVTRSPLPSQGKDEPTAHEVDRLVLHQSDRSQSSSSSVEQRSPKPHKTQSLGGNLGLQRPETSRGRSGRALDAPVQDAEPASKRPGSSLGEEPNWKARMEKKEEKDEMMAEREEGSMRQKEEEMGEEAERLRRDLEQGLEEERQRLLKEREKRMRLLQEELRREEEAEERKLREESEKRLRELRQNLLSKRREEEAGLKEEADKTLEELRQSVREEREQQQRKLRDESEATLQELRVALEEERAATRARLEAQKKQDVERLQAESEEELEATRKRLERERGEKVDALKQEVNSTERRRELIVSPRPEHQLAEYHRELSDVLQEVRDEVQRDHDRKLEQLKDDHRREMNDIREKYLDEESVQRESLLHTLQEDRERLQASHDLRLEKLRLQLDGQLQKTQLAHSRKESELRDLADRLELREKELKSQEVLLQTKAADLDRRRKKLGDEEEELDRQLEALPRLVRERDQLNEELQRLREEVAQARQISHFAREERDEAKDQRERMREERDKAREESRRAREDRERLESKVALLQERCDRLACRLSELEQAKDGSALAKPERSRVKAEEAAAPPDDRTEPSLHVEELDEPPLSSAPDSHSSINEFRQYVSSHGASIQKTKQFLERESSRLVERQAALRAAQTGGAQDPALRGAAEEGMRTLQQEARDVAELQRTVQRGASLLRRKEEQLQQLESSMAEEAMLQDSSRLAEDRKVTFDVTESDISSAAEPPGGTAGDHPTVPAKVQELAESLQHISGQLNSVLSALGSLAQREHGSPYALYSVPLPQPQRFGTEAWGPAAASAGLAPGSAAPPERLSEPLWSWAPQSSSAGGPLFSTPISSGLTASADFMSSRWSQIFPGAAAGPLASSAARTLSSYPSYPPVSEHSRGRQATQRSAELDGQRLQGLIDSNRKWLDLRRKDPSIPLFTRYRAASSKNGLVQLGLDDNNQIRVYHH</sequence>
<feature type="compositionally biased region" description="Polar residues" evidence="6">
    <location>
        <begin position="66"/>
        <end position="82"/>
    </location>
</feature>
<dbReference type="GO" id="GO:0097539">
    <property type="term" value="C:ciliary transition fiber"/>
    <property type="evidence" value="ECO:0007669"/>
    <property type="project" value="TreeGrafter"/>
</dbReference>
<evidence type="ECO:0000313" key="8">
    <source>
        <dbReference type="Proteomes" id="UP000265000"/>
    </source>
</evidence>
<keyword evidence="8" id="KW-1185">Reference proteome</keyword>
<feature type="region of interest" description="Disordered" evidence="6">
    <location>
        <begin position="283"/>
        <end position="304"/>
    </location>
</feature>
<feature type="compositionally biased region" description="Basic and acidic residues" evidence="6">
    <location>
        <begin position="614"/>
        <end position="650"/>
    </location>
</feature>
<dbReference type="AlphaFoldDB" id="A0A3Q2PNP4"/>
<dbReference type="GO" id="GO:0005813">
    <property type="term" value="C:centrosome"/>
    <property type="evidence" value="ECO:0007669"/>
    <property type="project" value="TreeGrafter"/>
</dbReference>
<evidence type="ECO:0000256" key="5">
    <source>
        <dbReference type="SAM" id="Coils"/>
    </source>
</evidence>
<comment type="subcellular location">
    <subcellularLocation>
        <location evidence="1">Cytoplasm</location>
    </subcellularLocation>
</comment>
<reference evidence="7" key="1">
    <citation type="submission" date="2025-08" db="UniProtKB">
        <authorList>
            <consortium name="Ensembl"/>
        </authorList>
    </citation>
    <scope>IDENTIFICATION</scope>
</reference>
<feature type="compositionally biased region" description="Basic and acidic residues" evidence="6">
    <location>
        <begin position="137"/>
        <end position="155"/>
    </location>
</feature>
<feature type="compositionally biased region" description="Low complexity" evidence="6">
    <location>
        <begin position="156"/>
        <end position="166"/>
    </location>
</feature>
<evidence type="ECO:0000256" key="6">
    <source>
        <dbReference type="SAM" id="MobiDB-lite"/>
    </source>
</evidence>
<evidence type="ECO:0000256" key="3">
    <source>
        <dbReference type="ARBA" id="ARBA00022553"/>
    </source>
</evidence>
<dbReference type="Ensembl" id="ENSFHET00000022927.1">
    <property type="protein sequence ID" value="ENSFHEP00000014951.1"/>
    <property type="gene ID" value="ENSFHEG00000016536.1"/>
</dbReference>
<dbReference type="InterPro" id="IPR051841">
    <property type="entry name" value="MT-Golgi_org_protein"/>
</dbReference>
<feature type="compositionally biased region" description="Basic and acidic residues" evidence="6">
    <location>
        <begin position="219"/>
        <end position="265"/>
    </location>
</feature>
<evidence type="ECO:0000256" key="2">
    <source>
        <dbReference type="ARBA" id="ARBA00022490"/>
    </source>
</evidence>
<proteinExistence type="predicted"/>
<feature type="compositionally biased region" description="Basic and acidic residues" evidence="6">
    <location>
        <begin position="375"/>
        <end position="389"/>
    </location>
</feature>
<evidence type="ECO:0000313" key="7">
    <source>
        <dbReference type="Ensembl" id="ENSFHEP00000014951.1"/>
    </source>
</evidence>
<dbReference type="STRING" id="8078.ENSFHEP00000014951"/>
<reference evidence="7" key="2">
    <citation type="submission" date="2025-09" db="UniProtKB">
        <authorList>
            <consortium name="Ensembl"/>
        </authorList>
    </citation>
    <scope>IDENTIFICATION</scope>
</reference>
<protein>
    <submittedName>
        <fullName evidence="7">Centrosomal protein 164</fullName>
    </submittedName>
</protein>
<feature type="region of interest" description="Disordered" evidence="6">
    <location>
        <begin position="837"/>
        <end position="862"/>
    </location>
</feature>
<feature type="region of interest" description="Disordered" evidence="6">
    <location>
        <begin position="672"/>
        <end position="725"/>
    </location>
</feature>
<accession>A0A3Q2PNP4</accession>
<dbReference type="GO" id="GO:0005814">
    <property type="term" value="C:centriole"/>
    <property type="evidence" value="ECO:0007669"/>
    <property type="project" value="TreeGrafter"/>
</dbReference>
<feature type="compositionally biased region" description="Basic and acidic residues" evidence="6">
    <location>
        <begin position="682"/>
        <end position="708"/>
    </location>
</feature>
<organism evidence="7 8">
    <name type="scientific">Fundulus heteroclitus</name>
    <name type="common">Killifish</name>
    <name type="synonym">Mummichog</name>
    <dbReference type="NCBI Taxonomy" id="8078"/>
    <lineage>
        <taxon>Eukaryota</taxon>
        <taxon>Metazoa</taxon>
        <taxon>Chordata</taxon>
        <taxon>Craniata</taxon>
        <taxon>Vertebrata</taxon>
        <taxon>Euteleostomi</taxon>
        <taxon>Actinopterygii</taxon>
        <taxon>Neopterygii</taxon>
        <taxon>Teleostei</taxon>
        <taxon>Neoteleostei</taxon>
        <taxon>Acanthomorphata</taxon>
        <taxon>Ovalentaria</taxon>
        <taxon>Atherinomorphae</taxon>
        <taxon>Cyprinodontiformes</taxon>
        <taxon>Fundulidae</taxon>
        <taxon>Fundulus</taxon>
    </lineage>
</organism>
<evidence type="ECO:0000256" key="1">
    <source>
        <dbReference type="ARBA" id="ARBA00004496"/>
    </source>
</evidence>
<dbReference type="PANTHER" id="PTHR18902">
    <property type="entry name" value="NUCLEAR MITOTIC APPARATUS PROTEIN 1-RELATED"/>
    <property type="match status" value="1"/>
</dbReference>
<feature type="coiled-coil region" evidence="5">
    <location>
        <begin position="798"/>
        <end position="825"/>
    </location>
</feature>
<feature type="compositionally biased region" description="Basic and acidic residues" evidence="6">
    <location>
        <begin position="316"/>
        <end position="354"/>
    </location>
</feature>
<dbReference type="GO" id="GO:0060271">
    <property type="term" value="P:cilium assembly"/>
    <property type="evidence" value="ECO:0007669"/>
    <property type="project" value="TreeGrafter"/>
</dbReference>
<keyword evidence="4 5" id="KW-0175">Coiled coil</keyword>
<feature type="region of interest" description="Disordered" evidence="6">
    <location>
        <begin position="612"/>
        <end position="650"/>
    </location>
</feature>
<feature type="compositionally biased region" description="Basic and acidic residues" evidence="6">
    <location>
        <begin position="776"/>
        <end position="785"/>
    </location>
</feature>
<dbReference type="Proteomes" id="UP000265000">
    <property type="component" value="Unplaced"/>
</dbReference>
<evidence type="ECO:0000256" key="4">
    <source>
        <dbReference type="ARBA" id="ARBA00023054"/>
    </source>
</evidence>
<feature type="region of interest" description="Disordered" evidence="6">
    <location>
        <begin position="375"/>
        <end position="429"/>
    </location>
</feature>
<dbReference type="GO" id="GO:0005737">
    <property type="term" value="C:cytoplasm"/>
    <property type="evidence" value="ECO:0007669"/>
    <property type="project" value="UniProtKB-SubCell"/>
</dbReference>
<keyword evidence="2" id="KW-0963">Cytoplasm</keyword>
<feature type="region of interest" description="Disordered" evidence="6">
    <location>
        <begin position="316"/>
        <end position="357"/>
    </location>
</feature>
<name>A0A3Q2PNP4_FUNHE</name>
<keyword evidence="3" id="KW-0597">Phosphoprotein</keyword>